<comment type="function">
    <text evidence="9">Catalyzes the transfer of an acetyl group from acetyl-CoA to the 6'-amino group of aminoglycoside molecules conferring resistance to antibiotics containing the purpurosamine ring.</text>
</comment>
<keyword evidence="5 9" id="KW-0046">Antibiotic resistance</keyword>
<dbReference type="CDD" id="cd04301">
    <property type="entry name" value="NAT_SF"/>
    <property type="match status" value="1"/>
</dbReference>
<evidence type="ECO:0000256" key="8">
    <source>
        <dbReference type="ARBA" id="ARBA00048923"/>
    </source>
</evidence>
<evidence type="ECO:0000256" key="4">
    <source>
        <dbReference type="ARBA" id="ARBA00022679"/>
    </source>
</evidence>
<dbReference type="EC" id="2.3.1.82" evidence="2 9"/>
<dbReference type="PROSITE" id="PS51186">
    <property type="entry name" value="GNAT"/>
    <property type="match status" value="1"/>
</dbReference>
<proteinExistence type="predicted"/>
<evidence type="ECO:0000313" key="11">
    <source>
        <dbReference type="EMBL" id="MBB3980897.1"/>
    </source>
</evidence>
<comment type="catalytic activity">
    <reaction evidence="8 9">
        <text>kanamycin B + acetyl-CoA = N(6')-acetylkanamycin B + CoA + H(+)</text>
        <dbReference type="Rhea" id="RHEA:16449"/>
        <dbReference type="ChEBI" id="CHEBI:15378"/>
        <dbReference type="ChEBI" id="CHEBI:57287"/>
        <dbReference type="ChEBI" id="CHEBI:57288"/>
        <dbReference type="ChEBI" id="CHEBI:58390"/>
        <dbReference type="ChEBI" id="CHEBI:58549"/>
        <dbReference type="EC" id="2.3.1.82"/>
    </reaction>
</comment>
<dbReference type="AlphaFoldDB" id="A0A7W6GMW3"/>
<protein>
    <recommendedName>
        <fullName evidence="3 9">Aminoglycoside N(6')-acetyltransferase type 1</fullName>
        <ecNumber evidence="2 9">2.3.1.82</ecNumber>
    </recommendedName>
    <alternativeName>
        <fullName evidence="7 9">Aminoglycoside resistance protein</fullName>
    </alternativeName>
</protein>
<evidence type="ECO:0000256" key="5">
    <source>
        <dbReference type="ARBA" id="ARBA00023251"/>
    </source>
</evidence>
<dbReference type="GO" id="GO:0046677">
    <property type="term" value="P:response to antibiotic"/>
    <property type="evidence" value="ECO:0007669"/>
    <property type="project" value="UniProtKB-KW"/>
</dbReference>
<dbReference type="InterPro" id="IPR050832">
    <property type="entry name" value="Bact_Acetyltransf"/>
</dbReference>
<evidence type="ECO:0000256" key="7">
    <source>
        <dbReference type="ARBA" id="ARBA00029660"/>
    </source>
</evidence>
<evidence type="ECO:0000256" key="6">
    <source>
        <dbReference type="ARBA" id="ARBA00023315"/>
    </source>
</evidence>
<evidence type="ECO:0000256" key="3">
    <source>
        <dbReference type="ARBA" id="ARBA00017677"/>
    </source>
</evidence>
<evidence type="ECO:0000256" key="2">
    <source>
        <dbReference type="ARBA" id="ARBA00012888"/>
    </source>
</evidence>
<dbReference type="InterPro" id="IPR024170">
    <property type="entry name" value="Aminoglycoside_N6-AcTrfrase"/>
</dbReference>
<evidence type="ECO:0000256" key="9">
    <source>
        <dbReference type="PIRNR" id="PIRNR000452"/>
    </source>
</evidence>
<organism evidence="11 12">
    <name type="scientific">Sphingobium fontiphilum</name>
    <dbReference type="NCBI Taxonomy" id="944425"/>
    <lineage>
        <taxon>Bacteria</taxon>
        <taxon>Pseudomonadati</taxon>
        <taxon>Pseudomonadota</taxon>
        <taxon>Alphaproteobacteria</taxon>
        <taxon>Sphingomonadales</taxon>
        <taxon>Sphingomonadaceae</taxon>
        <taxon>Sphingobium</taxon>
    </lineage>
</organism>
<dbReference type="RefSeq" id="WP_183953875.1">
    <property type="nucleotide sequence ID" value="NZ_JACIEB010000001.1"/>
</dbReference>
<dbReference type="NCBIfam" id="NF043067">
    <property type="entry name" value="AAC_6p_group_E"/>
    <property type="match status" value="1"/>
</dbReference>
<sequence>MSDGAPHIVVADAHHVDRWAQMRAALWPEDTVAGHRAEISALLRQDNGVTLLALDAGNEVIGFAEVALRHDHVNGCETSPVVFLEGVYVDPDARRRGVAAALTRAAADWGRARGCTEMASDADIANVASHAFHMAVGFAETERVVYFRLPIS</sequence>
<name>A0A7W6GMW3_9SPHN</name>
<dbReference type="PIRSF" id="PIRSF000452">
    <property type="entry name" value="6-N-acetyltransf"/>
    <property type="match status" value="1"/>
</dbReference>
<keyword evidence="12" id="KW-1185">Reference proteome</keyword>
<evidence type="ECO:0000256" key="1">
    <source>
        <dbReference type="ARBA" id="ARBA00011738"/>
    </source>
</evidence>
<dbReference type="Gene3D" id="3.40.630.30">
    <property type="match status" value="1"/>
</dbReference>
<keyword evidence="4 9" id="KW-0808">Transferase</keyword>
<dbReference type="GO" id="GO:0047663">
    <property type="term" value="F:aminoglycoside 6'-N-acetyltransferase activity"/>
    <property type="evidence" value="ECO:0007669"/>
    <property type="project" value="UniProtKB-EC"/>
</dbReference>
<dbReference type="Pfam" id="PF00583">
    <property type="entry name" value="Acetyltransf_1"/>
    <property type="match status" value="1"/>
</dbReference>
<dbReference type="InterPro" id="IPR016181">
    <property type="entry name" value="Acyl_CoA_acyltransferase"/>
</dbReference>
<reference evidence="11 12" key="1">
    <citation type="submission" date="2020-08" db="EMBL/GenBank/DDBJ databases">
        <title>Genomic Encyclopedia of Type Strains, Phase IV (KMG-IV): sequencing the most valuable type-strain genomes for metagenomic binning, comparative biology and taxonomic classification.</title>
        <authorList>
            <person name="Goeker M."/>
        </authorList>
    </citation>
    <scope>NUCLEOTIDE SEQUENCE [LARGE SCALE GENOMIC DNA]</scope>
    <source>
        <strain evidence="11 12">DSM 29348</strain>
    </source>
</reference>
<comment type="caution">
    <text evidence="11">The sequence shown here is derived from an EMBL/GenBank/DDBJ whole genome shotgun (WGS) entry which is preliminary data.</text>
</comment>
<gene>
    <name evidence="11" type="ORF">GGR44_000528</name>
</gene>
<dbReference type="PANTHER" id="PTHR43877">
    <property type="entry name" value="AMINOALKYLPHOSPHONATE N-ACETYLTRANSFERASE-RELATED-RELATED"/>
    <property type="match status" value="1"/>
</dbReference>
<dbReference type="InterPro" id="IPR000182">
    <property type="entry name" value="GNAT_dom"/>
</dbReference>
<dbReference type="SUPFAM" id="SSF55729">
    <property type="entry name" value="Acyl-CoA N-acyltransferases (Nat)"/>
    <property type="match status" value="1"/>
</dbReference>
<dbReference type="Proteomes" id="UP000552757">
    <property type="component" value="Unassembled WGS sequence"/>
</dbReference>
<accession>A0A7W6GMW3</accession>
<comment type="subunit">
    <text evidence="1 9">Homodimer.</text>
</comment>
<feature type="domain" description="N-acetyltransferase" evidence="10">
    <location>
        <begin position="6"/>
        <end position="152"/>
    </location>
</feature>
<evidence type="ECO:0000313" key="12">
    <source>
        <dbReference type="Proteomes" id="UP000552757"/>
    </source>
</evidence>
<dbReference type="EMBL" id="JACIEB010000001">
    <property type="protein sequence ID" value="MBB3980897.1"/>
    <property type="molecule type" value="Genomic_DNA"/>
</dbReference>
<keyword evidence="6 9" id="KW-0012">Acyltransferase</keyword>
<evidence type="ECO:0000259" key="10">
    <source>
        <dbReference type="PROSITE" id="PS51186"/>
    </source>
</evidence>